<dbReference type="AlphaFoldDB" id="A0A2T1K9L2"/>
<dbReference type="InterPro" id="IPR007345">
    <property type="entry name" value="Polysacch_pyruvyl_Trfase"/>
</dbReference>
<dbReference type="PANTHER" id="PTHR36836:SF1">
    <property type="entry name" value="COLANIC ACID BIOSYNTHESIS PROTEIN WCAK"/>
    <property type="match status" value="1"/>
</dbReference>
<dbReference type="PANTHER" id="PTHR36836">
    <property type="entry name" value="COLANIC ACID BIOSYNTHESIS PROTEIN WCAK"/>
    <property type="match status" value="1"/>
</dbReference>
<evidence type="ECO:0000313" key="3">
    <source>
        <dbReference type="Proteomes" id="UP000238385"/>
    </source>
</evidence>
<name>A0A2T1K9L2_9GAMM</name>
<evidence type="ECO:0000259" key="1">
    <source>
        <dbReference type="Pfam" id="PF04230"/>
    </source>
</evidence>
<keyword evidence="3" id="KW-1185">Reference proteome</keyword>
<accession>A0A2T1K9L2</accession>
<dbReference type="Pfam" id="PF04230">
    <property type="entry name" value="PS_pyruv_trans"/>
    <property type="match status" value="1"/>
</dbReference>
<sequence>MNKPCGPKQIVITNIVSLNTGDAAILWGMFQILRARYGEDTRFIVFDKSAKAAGKYYPWATFRQSLFGNRPRTGLARKLEVKGYGHWNERFRFMSLSLVARLCRWKLGALGQLFASREDCQSVAEYVNADLVVSTGGTYLTENYGLWTNIRDYRLTLATGSPLVFFTQTLGPFTRPEYRKAFTEIFNKASLICLRDERSRQHVLELGVQAEKIVLGKDPAFVIAAEPAGSPPGPLRIAVSVRTMHFFNDGDRSLAEQYQASMAAMVTRAVRDHGAEVVFLSTCQGIPEYWTDDTRLADEIVSALPQDVVRSVTIDRQFRQPTEIVSAYQSFHLVIATRMHAAILSLVAGTPVLGIAYEFKLEELFHQLGMDEARLSTKDMSVSGSEIALGYMLDNLELWREKVLAVQAECSRQAASVMDKLPDV</sequence>
<dbReference type="OrthoDB" id="1814359at2"/>
<dbReference type="Proteomes" id="UP000238385">
    <property type="component" value="Unassembled WGS sequence"/>
</dbReference>
<gene>
    <name evidence="2" type="ORF">C7H08_15255</name>
</gene>
<dbReference type="EMBL" id="PXNN01000017">
    <property type="protein sequence ID" value="PSF06463.1"/>
    <property type="molecule type" value="Genomic_DNA"/>
</dbReference>
<dbReference type="RefSeq" id="WP_106673094.1">
    <property type="nucleotide sequence ID" value="NZ_BMFE01000002.1"/>
</dbReference>
<reference evidence="2 3" key="1">
    <citation type="submission" date="2018-03" db="EMBL/GenBank/DDBJ databases">
        <title>Marinobacter brunus sp. nov., a marine bacterium of Gamma-proteobacteria isolated from the surface seawater of the South China Sea.</title>
        <authorList>
            <person name="Cheng H."/>
            <person name="Wu Y.-H."/>
            <person name="Xamxidin M."/>
            <person name="Xu X.-W."/>
        </authorList>
    </citation>
    <scope>NUCLEOTIDE SEQUENCE [LARGE SCALE GENOMIC DNA]</scope>
    <source>
        <strain evidence="2 3">JCM 30472</strain>
    </source>
</reference>
<evidence type="ECO:0000313" key="2">
    <source>
        <dbReference type="EMBL" id="PSF06463.1"/>
    </source>
</evidence>
<comment type="caution">
    <text evidence="2">The sequence shown here is derived from an EMBL/GenBank/DDBJ whole genome shotgun (WGS) entry which is preliminary data.</text>
</comment>
<proteinExistence type="predicted"/>
<feature type="domain" description="Polysaccharide pyruvyl transferase" evidence="1">
    <location>
        <begin position="19"/>
        <end position="357"/>
    </location>
</feature>
<protein>
    <recommendedName>
        <fullName evidence="1">Polysaccharide pyruvyl transferase domain-containing protein</fullName>
    </recommendedName>
</protein>
<organism evidence="2 3">
    <name type="scientific">Marinobacter halophilus</name>
    <dbReference type="NCBI Taxonomy" id="1323740"/>
    <lineage>
        <taxon>Bacteria</taxon>
        <taxon>Pseudomonadati</taxon>
        <taxon>Pseudomonadota</taxon>
        <taxon>Gammaproteobacteria</taxon>
        <taxon>Pseudomonadales</taxon>
        <taxon>Marinobacteraceae</taxon>
        <taxon>Marinobacter</taxon>
    </lineage>
</organism>